<accession>A0A0G1UKS8</accession>
<dbReference type="Proteomes" id="UP000034661">
    <property type="component" value="Unassembled WGS sequence"/>
</dbReference>
<reference evidence="1 2" key="1">
    <citation type="journal article" date="2015" name="Nature">
        <title>rRNA introns, odd ribosomes, and small enigmatic genomes across a large radiation of phyla.</title>
        <authorList>
            <person name="Brown C.T."/>
            <person name="Hug L.A."/>
            <person name="Thomas B.C."/>
            <person name="Sharon I."/>
            <person name="Castelle C.J."/>
            <person name="Singh A."/>
            <person name="Wilkins M.J."/>
            <person name="Williams K.H."/>
            <person name="Banfield J.F."/>
        </authorList>
    </citation>
    <scope>NUCLEOTIDE SEQUENCE [LARGE SCALE GENOMIC DNA]</scope>
</reference>
<comment type="caution">
    <text evidence="1">The sequence shown here is derived from an EMBL/GenBank/DDBJ whole genome shotgun (WGS) entry which is preliminary data.</text>
</comment>
<sequence length="66" mass="7482">MQKNKVDRDIVVVLVMTLITVVSWAGFEVYRAYTKIAIAPVLAEQLREVNPVLDLGVIDDIEKREP</sequence>
<name>A0A0G1UKS8_9BACT</name>
<dbReference type="AlphaFoldDB" id="A0A0G1UKS8"/>
<protein>
    <submittedName>
        <fullName evidence="1">Uncharacterized protein</fullName>
    </submittedName>
</protein>
<dbReference type="EMBL" id="LCPJ01000031">
    <property type="protein sequence ID" value="KKU94797.1"/>
    <property type="molecule type" value="Genomic_DNA"/>
</dbReference>
<gene>
    <name evidence="1" type="ORF">UY27_C0031G0003</name>
</gene>
<evidence type="ECO:0000313" key="2">
    <source>
        <dbReference type="Proteomes" id="UP000034661"/>
    </source>
</evidence>
<proteinExistence type="predicted"/>
<organism evidence="1 2">
    <name type="scientific">Candidatus Gottesmanbacteria bacterium GW2011_GWA1_48_13</name>
    <dbReference type="NCBI Taxonomy" id="1618439"/>
    <lineage>
        <taxon>Bacteria</taxon>
        <taxon>Candidatus Gottesmaniibacteriota</taxon>
    </lineage>
</organism>
<evidence type="ECO:0000313" key="1">
    <source>
        <dbReference type="EMBL" id="KKU94797.1"/>
    </source>
</evidence>